<evidence type="ECO:0000256" key="1">
    <source>
        <dbReference type="SAM" id="SignalP"/>
    </source>
</evidence>
<dbReference type="OrthoDB" id="186379at2"/>
<dbReference type="GO" id="GO:1901238">
    <property type="term" value="F:ABC-type tungstate transporter activity"/>
    <property type="evidence" value="ECO:0007669"/>
    <property type="project" value="InterPro"/>
</dbReference>
<dbReference type="InterPro" id="IPR053775">
    <property type="entry name" value="TupA"/>
</dbReference>
<dbReference type="EMBL" id="NXLZ01000003">
    <property type="protein sequence ID" value="TKX31488.1"/>
    <property type="molecule type" value="Genomic_DNA"/>
</dbReference>
<dbReference type="RefSeq" id="WP_137620232.1">
    <property type="nucleotide sequence ID" value="NZ_NXLZ01000003.1"/>
</dbReference>
<dbReference type="PANTHER" id="PTHR37945:SF1">
    <property type="entry name" value="EXTRACELLULAR TUNGSTATE BINDING PROTEIN"/>
    <property type="match status" value="1"/>
</dbReference>
<sequence length="269" mass="30337">MKKTIFLGLFLALNIQAVELRMATTTSTDNTGLLDGLQPLYKQETGNTLKWVAVGTGAALKMGEDCNADVLFVHSPKAEKEFIKKGYGVDRTPVMYNDFVIIADKSLAPKFKGKNLEESLKLIRDEKLTFISRGDKSGTDNKEKSLWKSIGKVPEKESWYQQSGQGMLASIKIAEEKKGVILTDRGTYIKYEFNEKGKPNLIIVNEGDDRLKNFYSVIAVNPKHCKNVNYTEAKKFINWLTNDDTLSFISGFKLLYKPLFIVDAKTRKD</sequence>
<name>A0A4U7BI10_9BACT</name>
<dbReference type="SUPFAM" id="SSF53850">
    <property type="entry name" value="Periplasmic binding protein-like II"/>
    <property type="match status" value="1"/>
</dbReference>
<evidence type="ECO:0000313" key="3">
    <source>
        <dbReference type="EMBL" id="TKX31488.1"/>
    </source>
</evidence>
<proteinExistence type="predicted"/>
<dbReference type="AlphaFoldDB" id="A0A4U7BI10"/>
<protein>
    <submittedName>
        <fullName evidence="3">Tungsten ABC transporter substrate-binding protein</fullName>
    </submittedName>
</protein>
<feature type="chain" id="PRO_5020557763" evidence="1">
    <location>
        <begin position="18"/>
        <end position="269"/>
    </location>
</feature>
<dbReference type="Gene3D" id="3.40.190.10">
    <property type="entry name" value="Periplasmic binding protein-like II"/>
    <property type="match status" value="2"/>
</dbReference>
<dbReference type="PANTHER" id="PTHR37945">
    <property type="entry name" value="EXTRACELLULAR TUNGSTATE BINDING PROTEIN"/>
    <property type="match status" value="1"/>
</dbReference>
<dbReference type="Proteomes" id="UP000308838">
    <property type="component" value="Unassembled WGS sequence"/>
</dbReference>
<keyword evidence="1" id="KW-0732">Signal</keyword>
<gene>
    <name evidence="3" type="ORF">CQA69_02380</name>
</gene>
<dbReference type="NCBIfam" id="NF041772">
    <property type="entry name" value="tung_bind_TupA"/>
    <property type="match status" value="1"/>
</dbReference>
<reference evidence="3 4" key="1">
    <citation type="submission" date="2018-05" db="EMBL/GenBank/DDBJ databases">
        <title>Novel Campyloabacter and Helicobacter Species and Strains.</title>
        <authorList>
            <person name="Mannion A.J."/>
            <person name="Shen Z."/>
            <person name="Fox J.G."/>
        </authorList>
    </citation>
    <scope>NUCLEOTIDE SEQUENCE [LARGE SCALE GENOMIC DNA]</scope>
    <source>
        <strain evidence="4">MIT17-664</strain>
    </source>
</reference>
<keyword evidence="4" id="KW-1185">Reference proteome</keyword>
<feature type="signal peptide" evidence="1">
    <location>
        <begin position="1"/>
        <end position="17"/>
    </location>
</feature>
<feature type="domain" description="PBP" evidence="2">
    <location>
        <begin position="23"/>
        <end position="243"/>
    </location>
</feature>
<organism evidence="3 4">
    <name type="scientific">Campylobacter estrildidarum</name>
    <dbReference type="NCBI Taxonomy" id="2510189"/>
    <lineage>
        <taxon>Bacteria</taxon>
        <taxon>Pseudomonadati</taxon>
        <taxon>Campylobacterota</taxon>
        <taxon>Epsilonproteobacteria</taxon>
        <taxon>Campylobacterales</taxon>
        <taxon>Campylobacteraceae</taxon>
        <taxon>Campylobacter</taxon>
    </lineage>
</organism>
<evidence type="ECO:0000259" key="2">
    <source>
        <dbReference type="Pfam" id="PF12849"/>
    </source>
</evidence>
<comment type="caution">
    <text evidence="3">The sequence shown here is derived from an EMBL/GenBank/DDBJ whole genome shotgun (WGS) entry which is preliminary data.</text>
</comment>
<dbReference type="InterPro" id="IPR052738">
    <property type="entry name" value="ABC-Tungstate_binding"/>
</dbReference>
<accession>A0A4U7BI10</accession>
<evidence type="ECO:0000313" key="4">
    <source>
        <dbReference type="Proteomes" id="UP000308838"/>
    </source>
</evidence>
<dbReference type="Pfam" id="PF12849">
    <property type="entry name" value="PBP_like_2"/>
    <property type="match status" value="1"/>
</dbReference>
<dbReference type="InterPro" id="IPR024370">
    <property type="entry name" value="PBP_domain"/>
</dbReference>